<gene>
    <name evidence="2" type="ORF">GTA08_BOTSDO09390</name>
</gene>
<dbReference type="AlphaFoldDB" id="A0A8H4IPM6"/>
<reference evidence="2" key="1">
    <citation type="submission" date="2020-04" db="EMBL/GenBank/DDBJ databases">
        <title>Genome Assembly and Annotation of Botryosphaeria dothidea sdau 11-99, a Latent Pathogen of Apple Fruit Ring Rot in China.</title>
        <authorList>
            <person name="Yu C."/>
            <person name="Diao Y."/>
            <person name="Lu Q."/>
            <person name="Zhao J."/>
            <person name="Cui S."/>
            <person name="Peng C."/>
            <person name="He B."/>
            <person name="Liu H."/>
        </authorList>
    </citation>
    <scope>NUCLEOTIDE SEQUENCE [LARGE SCALE GENOMIC DNA]</scope>
    <source>
        <strain evidence="2">Sdau11-99</strain>
    </source>
</reference>
<comment type="caution">
    <text evidence="2">The sequence shown here is derived from an EMBL/GenBank/DDBJ whole genome shotgun (WGS) entry which is preliminary data.</text>
</comment>
<feature type="compositionally biased region" description="Acidic residues" evidence="1">
    <location>
        <begin position="41"/>
        <end position="61"/>
    </location>
</feature>
<evidence type="ECO:0000313" key="3">
    <source>
        <dbReference type="Proteomes" id="UP000572817"/>
    </source>
</evidence>
<evidence type="ECO:0000313" key="2">
    <source>
        <dbReference type="EMBL" id="KAF4302973.1"/>
    </source>
</evidence>
<feature type="compositionally biased region" description="Polar residues" evidence="1">
    <location>
        <begin position="407"/>
        <end position="428"/>
    </location>
</feature>
<keyword evidence="3" id="KW-1185">Reference proteome</keyword>
<feature type="region of interest" description="Disordered" evidence="1">
    <location>
        <begin position="567"/>
        <end position="636"/>
    </location>
</feature>
<feature type="region of interest" description="Disordered" evidence="1">
    <location>
        <begin position="30"/>
        <end position="109"/>
    </location>
</feature>
<evidence type="ECO:0000256" key="1">
    <source>
        <dbReference type="SAM" id="MobiDB-lite"/>
    </source>
</evidence>
<proteinExistence type="predicted"/>
<feature type="region of interest" description="Disordered" evidence="1">
    <location>
        <begin position="402"/>
        <end position="432"/>
    </location>
</feature>
<protein>
    <submittedName>
        <fullName evidence="2">Uncharacterized protein</fullName>
    </submittedName>
</protein>
<dbReference type="EMBL" id="WWBZ02000062">
    <property type="protein sequence ID" value="KAF4302973.1"/>
    <property type="molecule type" value="Genomic_DNA"/>
</dbReference>
<accession>A0A8H4IPM6</accession>
<dbReference type="Proteomes" id="UP000572817">
    <property type="component" value="Unassembled WGS sequence"/>
</dbReference>
<name>A0A8H4IPM6_9PEZI</name>
<organism evidence="2 3">
    <name type="scientific">Botryosphaeria dothidea</name>
    <dbReference type="NCBI Taxonomy" id="55169"/>
    <lineage>
        <taxon>Eukaryota</taxon>
        <taxon>Fungi</taxon>
        <taxon>Dikarya</taxon>
        <taxon>Ascomycota</taxon>
        <taxon>Pezizomycotina</taxon>
        <taxon>Dothideomycetes</taxon>
        <taxon>Dothideomycetes incertae sedis</taxon>
        <taxon>Botryosphaeriales</taxon>
        <taxon>Botryosphaeriaceae</taxon>
        <taxon>Botryosphaeria</taxon>
    </lineage>
</organism>
<sequence>MAPQAIQPQSFAAGLESFGTIDWDAEFEELISADDASQTQCEEDVIEQPEDEVQEEPEQEVQEEHENEVQEALYEAPVTEEPTSPPPSIRTVTPDEGTPAAADDSPNWTVYPDDDEDISVLGAASSTLNAAISESNSQRPTTDFLNWDHPGWTFTLSPSWCDWTSTPPEVCAWAYAPRIWEDADWILSCSRHGDDYAHNDIPRIASLLRRAYGELYEVPEDAGIQFPWLAGGLKGSYRMDSQRPRELHRRGSKGLKKEGDPEIELLVEDYVPMGEVSRMRTGKYFPQRSHLSEVWNAEEMEFVGDAEMEGAAEMVEVEKEKESSEEEYEEGWAAFGSSDDEPFDSSLNTSVESFSACVLEEELGGEATTPIVKLLSIIYAPELPEHSDEEDDSGISEESFQLEDPFVTSTQPTEDLSDIDTANGTSTPAVEENSDLDLDDFFNLSWPLPIEEMSTTTEDPEEPDATIAPIIALEANDSPRFSKLFDSSDLRPTIEELSFIDELPDVNRLPAIHELHNVDELPTIGEVPTTDELPSITEPPAADILPPVDELASADEFPTIEALPTIENPTAVDPPHNEPHASITINTSPRTPERTTRSPSANPSQKLTGPGRSRSIDLTTTTTPPPPPPSPAFLSPTRALRNTESAKKVVPARTLWQGFVGDKRDGDQEKVDWKNVVAGAVAVVGGVVAFLG</sequence>
<dbReference type="OrthoDB" id="3945950at2759"/>